<dbReference type="EMBL" id="MN739352">
    <property type="protein sequence ID" value="QHT00054.1"/>
    <property type="molecule type" value="Genomic_DNA"/>
</dbReference>
<dbReference type="PROSITE" id="PS51257">
    <property type="entry name" value="PROKAR_LIPOPROTEIN"/>
    <property type="match status" value="1"/>
</dbReference>
<evidence type="ECO:0000313" key="2">
    <source>
        <dbReference type="EMBL" id="QHT00054.1"/>
    </source>
</evidence>
<feature type="transmembrane region" description="Helical" evidence="1">
    <location>
        <begin position="76"/>
        <end position="103"/>
    </location>
</feature>
<sequence length="125" mass="13920">MCTKSPTLNTVFFCILALIGCAAGMVACSLITYGSIYARYHDKYDMGTGCLKNNPQCYNRDKLSCYNNNLFQCGVWGIIFFLGSILVGGFVFSIVCVSLKIYYECTVKERAEDETVLEKIISSKV</sequence>
<name>A0A6C0C991_9ZZZZ</name>
<keyword evidence="1" id="KW-0472">Membrane</keyword>
<reference evidence="2" key="1">
    <citation type="journal article" date="2020" name="Nature">
        <title>Giant virus diversity and host interactions through global metagenomics.</title>
        <authorList>
            <person name="Schulz F."/>
            <person name="Roux S."/>
            <person name="Paez-Espino D."/>
            <person name="Jungbluth S."/>
            <person name="Walsh D.A."/>
            <person name="Denef V.J."/>
            <person name="McMahon K.D."/>
            <person name="Konstantinidis K.T."/>
            <person name="Eloe-Fadrosh E.A."/>
            <person name="Kyrpides N.C."/>
            <person name="Woyke T."/>
        </authorList>
    </citation>
    <scope>NUCLEOTIDE SEQUENCE</scope>
    <source>
        <strain evidence="2">GVMAG-M-3300020192-26</strain>
    </source>
</reference>
<dbReference type="AlphaFoldDB" id="A0A6C0C991"/>
<proteinExistence type="predicted"/>
<evidence type="ECO:0000256" key="1">
    <source>
        <dbReference type="SAM" id="Phobius"/>
    </source>
</evidence>
<accession>A0A6C0C991</accession>
<feature type="transmembrane region" description="Helical" evidence="1">
    <location>
        <begin position="12"/>
        <end position="36"/>
    </location>
</feature>
<organism evidence="2">
    <name type="scientific">viral metagenome</name>
    <dbReference type="NCBI Taxonomy" id="1070528"/>
    <lineage>
        <taxon>unclassified sequences</taxon>
        <taxon>metagenomes</taxon>
        <taxon>organismal metagenomes</taxon>
    </lineage>
</organism>
<protein>
    <submittedName>
        <fullName evidence="2">Uncharacterized protein</fullName>
    </submittedName>
</protein>
<keyword evidence="1" id="KW-0812">Transmembrane</keyword>
<keyword evidence="1" id="KW-1133">Transmembrane helix</keyword>